<organism evidence="1">
    <name type="scientific">Pantoea sp. BJ2</name>
    <dbReference type="NCBI Taxonomy" id="3141322"/>
    <lineage>
        <taxon>Bacteria</taxon>
        <taxon>Pseudomonadati</taxon>
        <taxon>Pseudomonadota</taxon>
        <taxon>Gammaproteobacteria</taxon>
        <taxon>Enterobacterales</taxon>
        <taxon>Erwiniaceae</taxon>
        <taxon>Pantoea</taxon>
    </lineage>
</organism>
<name>A0AAU7U3I3_9GAMM</name>
<evidence type="ECO:0000313" key="1">
    <source>
        <dbReference type="EMBL" id="XBV47555.1"/>
    </source>
</evidence>
<dbReference type="Pfam" id="PF10893">
    <property type="entry name" value="Phage_186_Fil"/>
    <property type="match status" value="1"/>
</dbReference>
<dbReference type="RefSeq" id="WP_350262596.1">
    <property type="nucleotide sequence ID" value="NZ_CP158294.1"/>
</dbReference>
<dbReference type="EMBL" id="CP158294">
    <property type="protein sequence ID" value="XBV47555.1"/>
    <property type="molecule type" value="Genomic_DNA"/>
</dbReference>
<gene>
    <name evidence="1" type="ORF">AAF463_24870</name>
</gene>
<dbReference type="InterPro" id="IPR021221">
    <property type="entry name" value="Fil"/>
</dbReference>
<proteinExistence type="predicted"/>
<sequence length="70" mass="8292">MVEQYPPLSSYLKNHQKITHRHHSRGWIESPTGIFFKPPLTKKDKMSPLKKWSLPKKILEKISKNLINKL</sequence>
<dbReference type="AlphaFoldDB" id="A0AAU7U3I3"/>
<reference evidence="1" key="1">
    <citation type="submission" date="2024-06" db="EMBL/GenBank/DDBJ databases">
        <title>Multiomics insights into the TNT degradation mechanism by Pantoea sp. BJ2 isolated from an ammunition destruction site.</title>
        <authorList>
            <person name="Luo J."/>
        </authorList>
    </citation>
    <scope>NUCLEOTIDE SEQUENCE</scope>
    <source>
        <strain evidence="1">BJ2</strain>
        <plasmid evidence="1">plasmindB</plasmid>
    </source>
</reference>
<protein>
    <submittedName>
        <fullName evidence="1">Phage filamentation protein Fil family protein</fullName>
    </submittedName>
</protein>
<accession>A0AAU7U3I3</accession>
<geneLocation type="plasmid" evidence="1">
    <name>plasmindB</name>
</geneLocation>
<keyword evidence="1" id="KW-0614">Plasmid</keyword>